<evidence type="ECO:0000256" key="1">
    <source>
        <dbReference type="SAM" id="SignalP"/>
    </source>
</evidence>
<feature type="chain" id="PRO_5007599767" evidence="1">
    <location>
        <begin position="28"/>
        <end position="260"/>
    </location>
</feature>
<gene>
    <name evidence="2" type="ORF">RHOFW104T7_00560</name>
</gene>
<protein>
    <submittedName>
        <fullName evidence="2">Structural protein MipA</fullName>
    </submittedName>
</protein>
<evidence type="ECO:0000313" key="2">
    <source>
        <dbReference type="EMBL" id="KZC22468.1"/>
    </source>
</evidence>
<comment type="caution">
    <text evidence="2">The sequence shown here is derived from an EMBL/GenBank/DDBJ whole genome shotgun (WGS) entry which is preliminary data.</text>
</comment>
<dbReference type="EMBL" id="LVJS01000100">
    <property type="protein sequence ID" value="KZC22468.1"/>
    <property type="molecule type" value="Genomic_DNA"/>
</dbReference>
<reference evidence="2 3" key="1">
    <citation type="journal article" date="2016" name="MBio">
        <title>Lateral Gene Transfer in a Heavy Metal-Contaminated-Groundwater Microbial Community.</title>
        <authorList>
            <person name="Hemme C.L."/>
            <person name="Green S.J."/>
            <person name="Rishishwar L."/>
            <person name="Prakash O."/>
            <person name="Pettenato A."/>
            <person name="Chakraborty R."/>
            <person name="Deutschbauer A.M."/>
            <person name="Van Nostrand J.D."/>
            <person name="Wu L."/>
            <person name="He Z."/>
            <person name="Jordan I.K."/>
            <person name="Hazen T.C."/>
            <person name="Arkin A.P."/>
            <person name="Kostka J.E."/>
            <person name="Zhou J."/>
        </authorList>
    </citation>
    <scope>NUCLEOTIDE SEQUENCE [LARGE SCALE GENOMIC DNA]</scope>
    <source>
        <strain evidence="2 3">FW104-T7</strain>
    </source>
</reference>
<proteinExistence type="predicted"/>
<dbReference type="InterPro" id="IPR010583">
    <property type="entry name" value="MipA"/>
</dbReference>
<dbReference type="RefSeq" id="WP_008435427.1">
    <property type="nucleotide sequence ID" value="NZ_LVJS01000100.1"/>
</dbReference>
<feature type="signal peptide" evidence="1">
    <location>
        <begin position="1"/>
        <end position="27"/>
    </location>
</feature>
<accession>A0A154QDX9</accession>
<keyword evidence="1" id="KW-0732">Signal</keyword>
<dbReference type="STRING" id="416169.RHOFW104T7_00560"/>
<name>A0A154QDX9_9GAMM</name>
<dbReference type="eggNOG" id="COG3713">
    <property type="taxonomic scope" value="Bacteria"/>
</dbReference>
<dbReference type="Proteomes" id="UP000076131">
    <property type="component" value="Unassembled WGS sequence"/>
</dbReference>
<organism evidence="2 3">
    <name type="scientific">Rhodanobacter thiooxydans</name>
    <dbReference type="NCBI Taxonomy" id="416169"/>
    <lineage>
        <taxon>Bacteria</taxon>
        <taxon>Pseudomonadati</taxon>
        <taxon>Pseudomonadota</taxon>
        <taxon>Gammaproteobacteria</taxon>
        <taxon>Lysobacterales</taxon>
        <taxon>Rhodanobacteraceae</taxon>
        <taxon>Rhodanobacter</taxon>
    </lineage>
</organism>
<evidence type="ECO:0000313" key="3">
    <source>
        <dbReference type="Proteomes" id="UP000076131"/>
    </source>
</evidence>
<dbReference type="Pfam" id="PF06629">
    <property type="entry name" value="MipA"/>
    <property type="match status" value="1"/>
</dbReference>
<dbReference type="AlphaFoldDB" id="A0A154QDX9"/>
<keyword evidence="3" id="KW-1185">Reference proteome</keyword>
<sequence length="260" mass="28051">MSNRRAIPLQLALLLAVCLLWPPGSMAAPDSSVFALGVGMQRMPSWPGAKSQHSEPVPYLDIELPGHGSFSTLDGLQVELFRGDAWRGGIHGDYQWGRSRDDLGSLGGKIASLSPRINLGGYLEWQLNRQVDVGGSLSHDINGAGAYLELYAEWDPPPLGLLQPSFELRWQAMNAPAMNRFFGIDPQAARALSVPVWQPGAGGQLASLECDLFMPTSQHTGVALALVYGRLLGGAGDSPLVTRYGSRTQLTESLAFVYHL</sequence>